<feature type="coiled-coil region" evidence="12">
    <location>
        <begin position="993"/>
        <end position="1030"/>
    </location>
</feature>
<evidence type="ECO:0000313" key="14">
    <source>
        <dbReference type="EMBL" id="ODV89395.1"/>
    </source>
</evidence>
<dbReference type="InterPro" id="IPR010935">
    <property type="entry name" value="SMC_hinge"/>
</dbReference>
<feature type="coiled-coil region" evidence="12">
    <location>
        <begin position="171"/>
        <end position="198"/>
    </location>
</feature>
<dbReference type="Gene3D" id="3.30.70.1620">
    <property type="match status" value="1"/>
</dbReference>
<keyword evidence="10" id="KW-0131">Cell cycle</keyword>
<dbReference type="Proteomes" id="UP000095023">
    <property type="component" value="Unassembled WGS sequence"/>
</dbReference>
<name>A0A1E4TCA6_9ASCO</name>
<evidence type="ECO:0000256" key="1">
    <source>
        <dbReference type="ARBA" id="ARBA00004123"/>
    </source>
</evidence>
<dbReference type="GO" id="GO:0051301">
    <property type="term" value="P:cell division"/>
    <property type="evidence" value="ECO:0007669"/>
    <property type="project" value="UniProtKB-KW"/>
</dbReference>
<dbReference type="InterPro" id="IPR024704">
    <property type="entry name" value="SMC"/>
</dbReference>
<evidence type="ECO:0000313" key="15">
    <source>
        <dbReference type="Proteomes" id="UP000095023"/>
    </source>
</evidence>
<evidence type="ECO:0000256" key="8">
    <source>
        <dbReference type="ARBA" id="ARBA00023067"/>
    </source>
</evidence>
<gene>
    <name evidence="14" type="ORF">CANCADRAFT_139250</name>
</gene>
<evidence type="ECO:0000259" key="13">
    <source>
        <dbReference type="SMART" id="SM00968"/>
    </source>
</evidence>
<dbReference type="EMBL" id="KV453843">
    <property type="protein sequence ID" value="ODV89395.1"/>
    <property type="molecule type" value="Genomic_DNA"/>
</dbReference>
<accession>A0A1E4TCA6</accession>
<evidence type="ECO:0000256" key="10">
    <source>
        <dbReference type="ARBA" id="ARBA00023306"/>
    </source>
</evidence>
<feature type="domain" description="SMC hinge" evidence="13">
    <location>
        <begin position="521"/>
        <end position="642"/>
    </location>
</feature>
<feature type="coiled-coil region" evidence="12">
    <location>
        <begin position="438"/>
        <end position="503"/>
    </location>
</feature>
<dbReference type="OrthoDB" id="10255539at2759"/>
<dbReference type="Pfam" id="PF02463">
    <property type="entry name" value="SMC_N"/>
    <property type="match status" value="1"/>
</dbReference>
<evidence type="ECO:0000256" key="3">
    <source>
        <dbReference type="ARBA" id="ARBA00022618"/>
    </source>
</evidence>
<dbReference type="SUPFAM" id="SSF52540">
    <property type="entry name" value="P-loop containing nucleoside triphosphate hydrolases"/>
    <property type="match status" value="1"/>
</dbReference>
<keyword evidence="15" id="KW-1185">Reference proteome</keyword>
<dbReference type="Pfam" id="PF06470">
    <property type="entry name" value="SMC_hinge"/>
    <property type="match status" value="1"/>
</dbReference>
<dbReference type="PANTHER" id="PTHR43977">
    <property type="entry name" value="STRUCTURAL MAINTENANCE OF CHROMOSOMES PROTEIN 3"/>
    <property type="match status" value="1"/>
</dbReference>
<dbReference type="GO" id="GO:0005634">
    <property type="term" value="C:nucleus"/>
    <property type="evidence" value="ECO:0007669"/>
    <property type="project" value="UniProtKB-SubCell"/>
</dbReference>
<dbReference type="Gene3D" id="1.20.1060.20">
    <property type="match status" value="1"/>
</dbReference>
<evidence type="ECO:0000256" key="5">
    <source>
        <dbReference type="ARBA" id="ARBA00022776"/>
    </source>
</evidence>
<dbReference type="InterPro" id="IPR027120">
    <property type="entry name" value="Smc2_ABC"/>
</dbReference>
<dbReference type="SMART" id="SM00968">
    <property type="entry name" value="SMC_hinge"/>
    <property type="match status" value="1"/>
</dbReference>
<dbReference type="SUPFAM" id="SSF75553">
    <property type="entry name" value="Smc hinge domain"/>
    <property type="match status" value="1"/>
</dbReference>
<keyword evidence="6" id="KW-0067">ATP-binding</keyword>
<evidence type="ECO:0000256" key="2">
    <source>
        <dbReference type="ARBA" id="ARBA00005231"/>
    </source>
</evidence>
<evidence type="ECO:0000256" key="12">
    <source>
        <dbReference type="SAM" id="Coils"/>
    </source>
</evidence>
<keyword evidence="9 11" id="KW-0539">Nucleus</keyword>
<dbReference type="GO" id="GO:0016887">
    <property type="term" value="F:ATP hydrolysis activity"/>
    <property type="evidence" value="ECO:0007669"/>
    <property type="project" value="InterPro"/>
</dbReference>
<keyword evidence="4" id="KW-0547">Nucleotide-binding</keyword>
<evidence type="ECO:0000256" key="6">
    <source>
        <dbReference type="ARBA" id="ARBA00022840"/>
    </source>
</evidence>
<dbReference type="FunFam" id="3.40.50.300:FF:000385">
    <property type="entry name" value="Structural maintenance of chromosomes 2"/>
    <property type="match status" value="1"/>
</dbReference>
<dbReference type="GO" id="GO:0005524">
    <property type="term" value="F:ATP binding"/>
    <property type="evidence" value="ECO:0007669"/>
    <property type="project" value="UniProtKB-KW"/>
</dbReference>
<evidence type="ECO:0000256" key="9">
    <source>
        <dbReference type="ARBA" id="ARBA00023242"/>
    </source>
</evidence>
<keyword evidence="8" id="KW-0226">DNA condensation</keyword>
<dbReference type="CDD" id="cd03273">
    <property type="entry name" value="ABC_SMC2_euk"/>
    <property type="match status" value="1"/>
</dbReference>
<feature type="coiled-coil region" evidence="12">
    <location>
        <begin position="683"/>
        <end position="946"/>
    </location>
</feature>
<dbReference type="GO" id="GO:0007059">
    <property type="term" value="P:chromosome segregation"/>
    <property type="evidence" value="ECO:0007669"/>
    <property type="project" value="UniProtKB-ARBA"/>
</dbReference>
<dbReference type="AlphaFoldDB" id="A0A1E4TCA6"/>
<sequence length="1176" mass="133409">MRVHEIIIDGFKSYSSRTTIKGWDSQFNCITGLNGSGKSNILDSICFVLGISSLTTVRAQSLQDLIYKQGHGGVTRASVTVVFDNSDPATCPPGMENDRQISVTRQIVLGGGSKYLINGKRATQEDVQRMFRSVQLNVNNPNFLVMQGQITKVLNMRPQDILSMIGEAAGTRQFENEVSKAQRELRKKQEKLEEIQQSIASDIDPRLEKYRNDRRKLADYRSTLARIELLERAVIAHDYVQYDEARNSVANDLQVRQEHLQSFTDTCTSLSQELERLKEELATAKEQQTIEDSRKKDIAPREKKLTELSNNLVRMKASLEMQKTNLEEEINSRDTYNSKISVTKPQFAEISKEFEMKKHKHEQLAQKLQRLTSTCAEQEDLIQSLQLGVSAKGAQNSGLQASLTDARTKATEAISNLDAVNVAISNLNSRISALQPKAARAKKTMSTEVLELDNLKAQRDHILEELKKLNYDPDEASSRKSRKAELQSIIHRLVSESERLKRRASGFDFSYKDPMPNFNRKKVKGMIGNLFTLLEDRSDAATALETCAGGRLFNVVTDDQETAKLLIEKGQLRRRFTFVPLTKINPYVIPRDKVERAKAIAPGKVELALDLIKFDASNKAALEFVFGSTLICSDPEIAKKVTFDPSIKCRSVTLDGDVYEPTGTLSGGSKSSTGGLLTHIQALNKVCNELNEAELEMKALNTIFEEQKSILEHANQLQQELELKEHEVSLRESALQKNSAASVILELENAEKEKEAKERELEDAMIQKDESEAAVKQIEDDMEQLKSNKSGKLQSMLERLENFKAEKLSVTEEIERGNKEFEALERENHQLSADIEELEQKLSESNATILQLREEISKSESDILESEEEKKHLETELNEMKAELNASNEMLLRLTKLEKEKVSALKAHELERKKVSNEVDEQRGKLEEYEHKIENIENEYEWVTQDKDMLGIEGSKYDFSQVDIGSARKEWKELKHKAGSLKGQVNEEVQSLISMWESRHRELKSRLKRVEKDQQKILRTIEEIESHKKEALENTWHRINDSFGPIFNDLLPGSHAELRPMEGKSLMDGLEVKVRLGEIWKESLTELSGGQRSLIALSLILAMLRFRPAPLYILDEIDAALDLSHTQNIGRMIKTHFKESQFIVVSLKEGFFSNANRIFRTKLVDGKSTVESSGQN</sequence>
<dbReference type="Gene3D" id="3.40.50.300">
    <property type="entry name" value="P-loop containing nucleotide triphosphate hydrolases"/>
    <property type="match status" value="2"/>
</dbReference>
<keyword evidence="7 12" id="KW-0175">Coiled coil</keyword>
<keyword evidence="5" id="KW-0498">Mitosis</keyword>
<feature type="coiled-coil region" evidence="12">
    <location>
        <begin position="260"/>
        <end position="329"/>
    </location>
</feature>
<dbReference type="GO" id="GO:0005694">
    <property type="term" value="C:chromosome"/>
    <property type="evidence" value="ECO:0007669"/>
    <property type="project" value="InterPro"/>
</dbReference>
<evidence type="ECO:0000256" key="11">
    <source>
        <dbReference type="PIRNR" id="PIRNR005719"/>
    </source>
</evidence>
<dbReference type="GO" id="GO:0030261">
    <property type="term" value="P:chromosome condensation"/>
    <property type="evidence" value="ECO:0007669"/>
    <property type="project" value="UniProtKB-KW"/>
</dbReference>
<keyword evidence="3" id="KW-0132">Cell division</keyword>
<dbReference type="PIRSF" id="PIRSF005719">
    <property type="entry name" value="SMC"/>
    <property type="match status" value="1"/>
</dbReference>
<dbReference type="InterPro" id="IPR027417">
    <property type="entry name" value="P-loop_NTPase"/>
</dbReference>
<proteinExistence type="inferred from homology"/>
<comment type="similarity">
    <text evidence="2">Belongs to the SMC family. SMC2 subfamily.</text>
</comment>
<evidence type="ECO:0000256" key="7">
    <source>
        <dbReference type="ARBA" id="ARBA00023054"/>
    </source>
</evidence>
<protein>
    <recommendedName>
        <fullName evidence="11">Structural maintenance of chromosomes protein</fullName>
    </recommendedName>
</protein>
<comment type="subcellular location">
    <subcellularLocation>
        <location evidence="1 11">Nucleus</location>
    </subcellularLocation>
</comment>
<reference evidence="15" key="1">
    <citation type="submission" date="2016-02" db="EMBL/GenBank/DDBJ databases">
        <title>Comparative genomics of biotechnologically important yeasts.</title>
        <authorList>
            <consortium name="DOE Joint Genome Institute"/>
            <person name="Riley R."/>
            <person name="Haridas S."/>
            <person name="Wolfe K.H."/>
            <person name="Lopes M.R."/>
            <person name="Hittinger C.T."/>
            <person name="Goker M."/>
            <person name="Salamov A."/>
            <person name="Wisecaver J."/>
            <person name="Long T.M."/>
            <person name="Aerts A.L."/>
            <person name="Barry K."/>
            <person name="Choi C."/>
            <person name="Clum A."/>
            <person name="Coughlan A.Y."/>
            <person name="Deshpande S."/>
            <person name="Douglass A.P."/>
            <person name="Hanson S.J."/>
            <person name="Klenk H.-P."/>
            <person name="Labutti K."/>
            <person name="Lapidus A."/>
            <person name="Lindquist E."/>
            <person name="Lipzen A."/>
            <person name="Meier-Kolthoff J.P."/>
            <person name="Ohm R.A."/>
            <person name="Otillar R.P."/>
            <person name="Pangilinan J."/>
            <person name="Peng Y."/>
            <person name="Rokas A."/>
            <person name="Rosa C.A."/>
            <person name="Scheuner C."/>
            <person name="Sibirny A.A."/>
            <person name="Slot J.C."/>
            <person name="Stielow J.B."/>
            <person name="Sun H."/>
            <person name="Kurtzman C.P."/>
            <person name="Blackwell M."/>
            <person name="Jeffries T.W."/>
            <person name="Grigoriev I.V."/>
        </authorList>
    </citation>
    <scope>NUCLEOTIDE SEQUENCE [LARGE SCALE GENOMIC DNA]</scope>
    <source>
        <strain evidence="15">NRRL Y-17796</strain>
    </source>
</reference>
<organism evidence="14 15">
    <name type="scientific">Tortispora caseinolytica NRRL Y-17796</name>
    <dbReference type="NCBI Taxonomy" id="767744"/>
    <lineage>
        <taxon>Eukaryota</taxon>
        <taxon>Fungi</taxon>
        <taxon>Dikarya</taxon>
        <taxon>Ascomycota</taxon>
        <taxon>Saccharomycotina</taxon>
        <taxon>Trigonopsidomycetes</taxon>
        <taxon>Trigonopsidales</taxon>
        <taxon>Trigonopsidaceae</taxon>
        <taxon>Tortispora</taxon>
    </lineage>
</organism>
<dbReference type="InterPro" id="IPR036277">
    <property type="entry name" value="SMC_hinge_sf"/>
</dbReference>
<dbReference type="InterPro" id="IPR003395">
    <property type="entry name" value="RecF/RecN/SMC_N"/>
</dbReference>
<evidence type="ECO:0000256" key="4">
    <source>
        <dbReference type="ARBA" id="ARBA00022741"/>
    </source>
</evidence>